<dbReference type="Gene3D" id="3.30.70.1230">
    <property type="entry name" value="Nucleotide cyclase"/>
    <property type="match status" value="1"/>
</dbReference>
<dbReference type="CDD" id="cd07302">
    <property type="entry name" value="CHD"/>
    <property type="match status" value="1"/>
</dbReference>
<dbReference type="EMBL" id="DPBP01000023">
    <property type="protein sequence ID" value="HCE17296.1"/>
    <property type="molecule type" value="Genomic_DNA"/>
</dbReference>
<dbReference type="Pfam" id="PF00211">
    <property type="entry name" value="Guanylate_cyc"/>
    <property type="match status" value="1"/>
</dbReference>
<name>A0A3D1JI52_9CHLR</name>
<reference evidence="5 6" key="1">
    <citation type="journal article" date="2018" name="Nat. Biotechnol.">
        <title>A standardized bacterial taxonomy based on genome phylogeny substantially revises the tree of life.</title>
        <authorList>
            <person name="Parks D.H."/>
            <person name="Chuvochina M."/>
            <person name="Waite D.W."/>
            <person name="Rinke C."/>
            <person name="Skarshewski A."/>
            <person name="Chaumeil P.A."/>
            <person name="Hugenholtz P."/>
        </authorList>
    </citation>
    <scope>NUCLEOTIDE SEQUENCE [LARGE SCALE GENOMIC DNA]</scope>
    <source>
        <strain evidence="5">UBA8781</strain>
    </source>
</reference>
<dbReference type="GO" id="GO:0005737">
    <property type="term" value="C:cytoplasm"/>
    <property type="evidence" value="ECO:0007669"/>
    <property type="project" value="TreeGrafter"/>
</dbReference>
<dbReference type="InterPro" id="IPR029787">
    <property type="entry name" value="Nucleotide_cyclase"/>
</dbReference>
<sequence>MTCPKCGFESPHGMRFCGKCGAPLTHPCPACGFHNPLDFAFCGMCGIRLPRESLEPFHGEGTPVGGNVDEGRLRPGGASMPLEGERRVVTVVVADITGSTDLMEHIGNEAWVEIMNRILLALEAEIYRYGGVVDQFRGDGLVAFFGADVAYEDDPERAVLAGLAMQEAIARFNADLAAGDHAGIRLRVGINTGEVIVASIGDARQHREDTAMGVAIALAARLESAAEPGTVLVSESTYRQCEPQFTWEKLGEITAKGFSQPMAVYRPLAARLDSESMVQLEIFGNAIPLVGRDEELDILKQHVELLKLGQGGVVFLTGEVGIGKQALISETRQYFLRQDALIANTRGMDEAVPESLQWIFGRCRSFSQSWPFSLWFDLIHNWLGVYSGQNPEEIYARLKERCFALWGERYHQFFPYLAELLRLPLEGEYLEKVRFLSAEALRIKIGETVQEWLESLTQQKPLVVVLSDLEFADPSSLQLARNVAGLASRRPLLFLMLYRSGAGQELESFVAALKGALPGITEEVFLEPLREADMHQLIFYLVGEHTLPEETRRLLVKNSEGNPSYIVEILRSLLEKKILIRDAESGEWRLSRPVKAQDLQGNLNRLVQARIDRLDLNERQVIQMASVIGNVFWSNVLQWMVGEQFLVKEPLQALTKAQLIERRGRHPELGAEYSFRTDLIHDVVYESLLKHQREAMHLRVASILEEFVQTEGGIEHQALIAYHYRQAGETQKELFYVTWAAEKAREVYAVEEAFHHYNRALELLDQLEQKTSDADRLEALLSQRFEVLNGRLALRYLTGDFDHATADARALLEIADRLHEQPIWKIDALLNQPAVLQADTWDVVQEALEMVEQALMLSRQIEDRYREMFALMAKSRLMFLVNNLEAFNVTQEALALARELGDPTTQLSLLIELSNAYGMENPELSRKYLDEALTLRDKISDKRILLDLLSALGELQEREGNYYRLLTDFIGKRLEICREIGDRLSEGFVLMYHAQVEGLYLGDYQAALERVTQALKLTEKVSGSLFPMLRIAQLQGCLGMFDEGFEVLRRAEPLCRQSILKIGEAGRLLVSMILYNQRGRFEDHQAVLELAEEVKQLADEQRVSRQYKMAACCEASEAHIRLGLALDDEAKRNAHLRKALDESTTALEIYRTYGFVQIIECSSEEVLFRHGQALSANGYEEEAGVFFSQAREELLRKYDFIPPDSPYRRTFLENIQVHRRIMQKGR</sequence>
<accession>A0A3D1JI52</accession>
<dbReference type="InterPro" id="IPR011990">
    <property type="entry name" value="TPR-like_helical_dom_sf"/>
</dbReference>
<dbReference type="PANTHER" id="PTHR16305:SF28">
    <property type="entry name" value="GUANYLATE CYCLASE DOMAIN-CONTAINING PROTEIN"/>
    <property type="match status" value="1"/>
</dbReference>
<dbReference type="GO" id="GO:0005524">
    <property type="term" value="F:ATP binding"/>
    <property type="evidence" value="ECO:0007669"/>
    <property type="project" value="UniProtKB-KW"/>
</dbReference>
<keyword evidence="1" id="KW-0547">Nucleotide-binding</keyword>
<dbReference type="Pfam" id="PF12773">
    <property type="entry name" value="DZR"/>
    <property type="match status" value="1"/>
</dbReference>
<evidence type="ECO:0000313" key="6">
    <source>
        <dbReference type="Proteomes" id="UP000264141"/>
    </source>
</evidence>
<feature type="domain" description="Guanylate cyclase" evidence="4">
    <location>
        <begin position="90"/>
        <end position="223"/>
    </location>
</feature>
<dbReference type="Pfam" id="PF13191">
    <property type="entry name" value="AAA_16"/>
    <property type="match status" value="1"/>
</dbReference>
<comment type="caution">
    <text evidence="5">The sequence shown here is derived from an EMBL/GenBank/DDBJ whole genome shotgun (WGS) entry which is preliminary data.</text>
</comment>
<evidence type="ECO:0000259" key="4">
    <source>
        <dbReference type="PROSITE" id="PS50125"/>
    </source>
</evidence>
<protein>
    <recommendedName>
        <fullName evidence="4">Guanylate cyclase domain-containing protein</fullName>
    </recommendedName>
</protein>
<dbReference type="InterPro" id="IPR041664">
    <property type="entry name" value="AAA_16"/>
</dbReference>
<dbReference type="InterPro" id="IPR025874">
    <property type="entry name" value="DZR"/>
</dbReference>
<evidence type="ECO:0000256" key="3">
    <source>
        <dbReference type="SAM" id="Coils"/>
    </source>
</evidence>
<dbReference type="PROSITE" id="PS50125">
    <property type="entry name" value="GUANYLATE_CYCLASE_2"/>
    <property type="match status" value="1"/>
</dbReference>
<dbReference type="SUPFAM" id="SSF55073">
    <property type="entry name" value="Nucleotide cyclase"/>
    <property type="match status" value="1"/>
</dbReference>
<keyword evidence="2" id="KW-0067">ATP-binding</keyword>
<dbReference type="Gene3D" id="1.25.40.10">
    <property type="entry name" value="Tetratricopeptide repeat domain"/>
    <property type="match status" value="1"/>
</dbReference>
<gene>
    <name evidence="5" type="ORF">DEQ80_05505</name>
</gene>
<evidence type="ECO:0000256" key="2">
    <source>
        <dbReference type="ARBA" id="ARBA00022840"/>
    </source>
</evidence>
<dbReference type="InterPro" id="IPR027417">
    <property type="entry name" value="P-loop_NTPase"/>
</dbReference>
<dbReference type="InterPro" id="IPR001054">
    <property type="entry name" value="A/G_cyclase"/>
</dbReference>
<organism evidence="5 6">
    <name type="scientific">Anaerolinea thermolimosa</name>
    <dbReference type="NCBI Taxonomy" id="229919"/>
    <lineage>
        <taxon>Bacteria</taxon>
        <taxon>Bacillati</taxon>
        <taxon>Chloroflexota</taxon>
        <taxon>Anaerolineae</taxon>
        <taxon>Anaerolineales</taxon>
        <taxon>Anaerolineaceae</taxon>
        <taxon>Anaerolinea</taxon>
    </lineage>
</organism>
<feature type="coiled-coil region" evidence="3">
    <location>
        <begin position="750"/>
        <end position="780"/>
    </location>
</feature>
<evidence type="ECO:0000313" key="5">
    <source>
        <dbReference type="EMBL" id="HCE17296.1"/>
    </source>
</evidence>
<dbReference type="SUPFAM" id="SSF52540">
    <property type="entry name" value="P-loop containing nucleoside triphosphate hydrolases"/>
    <property type="match status" value="1"/>
</dbReference>
<keyword evidence="3" id="KW-0175">Coiled coil</keyword>
<dbReference type="SMART" id="SM00044">
    <property type="entry name" value="CYCc"/>
    <property type="match status" value="1"/>
</dbReference>
<proteinExistence type="predicted"/>
<dbReference type="Proteomes" id="UP000264141">
    <property type="component" value="Unassembled WGS sequence"/>
</dbReference>
<dbReference type="PANTHER" id="PTHR16305">
    <property type="entry name" value="TESTICULAR SOLUBLE ADENYLYL CYCLASE"/>
    <property type="match status" value="1"/>
</dbReference>
<dbReference type="GO" id="GO:0004016">
    <property type="term" value="F:adenylate cyclase activity"/>
    <property type="evidence" value="ECO:0007669"/>
    <property type="project" value="UniProtKB-ARBA"/>
</dbReference>
<dbReference type="SUPFAM" id="SSF48452">
    <property type="entry name" value="TPR-like"/>
    <property type="match status" value="2"/>
</dbReference>
<dbReference type="GO" id="GO:0009190">
    <property type="term" value="P:cyclic nucleotide biosynthetic process"/>
    <property type="evidence" value="ECO:0007669"/>
    <property type="project" value="InterPro"/>
</dbReference>
<dbReference type="AlphaFoldDB" id="A0A3D1JI52"/>
<dbReference type="STRING" id="229919.GCA_001050195_00583"/>
<dbReference type="GO" id="GO:0035556">
    <property type="term" value="P:intracellular signal transduction"/>
    <property type="evidence" value="ECO:0007669"/>
    <property type="project" value="InterPro"/>
</dbReference>
<evidence type="ECO:0000256" key="1">
    <source>
        <dbReference type="ARBA" id="ARBA00022741"/>
    </source>
</evidence>